<dbReference type="Gene3D" id="3.50.50.60">
    <property type="entry name" value="FAD/NAD(P)-binding domain"/>
    <property type="match status" value="2"/>
</dbReference>
<dbReference type="InterPro" id="IPR041117">
    <property type="entry name" value="SoxA_A3"/>
</dbReference>
<dbReference type="Pfam" id="PF07992">
    <property type="entry name" value="Pyr_redox_2"/>
    <property type="match status" value="1"/>
</dbReference>
<evidence type="ECO:0000313" key="4">
    <source>
        <dbReference type="EMBL" id="SVA40776.1"/>
    </source>
</evidence>
<dbReference type="PRINTS" id="PR00368">
    <property type="entry name" value="FADPNR"/>
</dbReference>
<dbReference type="PRINTS" id="PR00469">
    <property type="entry name" value="PNDRDTASEII"/>
</dbReference>
<dbReference type="Pfam" id="PF17806">
    <property type="entry name" value="SO_alpha_A3"/>
    <property type="match status" value="1"/>
</dbReference>
<dbReference type="InterPro" id="IPR036188">
    <property type="entry name" value="FAD/NAD-bd_sf"/>
</dbReference>
<dbReference type="InterPro" id="IPR041854">
    <property type="entry name" value="BFD-like_2Fe2S-bd_dom_sf"/>
</dbReference>
<reference evidence="4" key="1">
    <citation type="submission" date="2018-05" db="EMBL/GenBank/DDBJ databases">
        <authorList>
            <person name="Lanie J.A."/>
            <person name="Ng W.-L."/>
            <person name="Kazmierczak K.M."/>
            <person name="Andrzejewski T.M."/>
            <person name="Davidsen T.M."/>
            <person name="Wayne K.J."/>
            <person name="Tettelin H."/>
            <person name="Glass J.I."/>
            <person name="Rusch D."/>
            <person name="Podicherti R."/>
            <person name="Tsui H.-C.T."/>
            <person name="Winkler M.E."/>
        </authorList>
    </citation>
    <scope>NUCLEOTIDE SEQUENCE</scope>
</reference>
<feature type="domain" description="FAD/NAD(P)-binding" evidence="2">
    <location>
        <begin position="6"/>
        <end position="308"/>
    </location>
</feature>
<dbReference type="SUPFAM" id="SSF51905">
    <property type="entry name" value="FAD/NAD(P)-binding domain"/>
    <property type="match status" value="1"/>
</dbReference>
<dbReference type="InterPro" id="IPR017224">
    <property type="entry name" value="Opine_Oxase_asu/HCN_bsu"/>
</dbReference>
<dbReference type="GO" id="GO:0016491">
    <property type="term" value="F:oxidoreductase activity"/>
    <property type="evidence" value="ECO:0007669"/>
    <property type="project" value="UniProtKB-KW"/>
</dbReference>
<dbReference type="PANTHER" id="PTHR42949">
    <property type="entry name" value="ANAEROBIC GLYCEROL-3-PHOSPHATE DEHYDROGENASE SUBUNIT B"/>
    <property type="match status" value="1"/>
</dbReference>
<organism evidence="4">
    <name type="scientific">marine metagenome</name>
    <dbReference type="NCBI Taxonomy" id="408172"/>
    <lineage>
        <taxon>unclassified sequences</taxon>
        <taxon>metagenomes</taxon>
        <taxon>ecological metagenomes</taxon>
    </lineage>
</organism>
<keyword evidence="1" id="KW-0560">Oxidoreductase</keyword>
<dbReference type="PIRSF" id="PIRSF037495">
    <property type="entry name" value="Opine_OX_OoxA/HcnB"/>
    <property type="match status" value="1"/>
</dbReference>
<dbReference type="InterPro" id="IPR023753">
    <property type="entry name" value="FAD/NAD-binding_dom"/>
</dbReference>
<evidence type="ECO:0008006" key="5">
    <source>
        <dbReference type="Google" id="ProtNLM"/>
    </source>
</evidence>
<accession>A0A381VKB6</accession>
<dbReference type="CDD" id="cd19946">
    <property type="entry name" value="GlpA-like_Fer2_BFD-like"/>
    <property type="match status" value="1"/>
</dbReference>
<gene>
    <name evidence="4" type="ORF">METZ01_LOCUS93630</name>
</gene>
<dbReference type="EMBL" id="UINC01009077">
    <property type="protein sequence ID" value="SVA40776.1"/>
    <property type="molecule type" value="Genomic_DNA"/>
</dbReference>
<sequence length="469" mass="51559">MMDETFDLVIIGAGPAGMAGALEAAKHKLSVLVLDEQSEEGGQIYRAISTNERLRPETYALLGNDYQCGKKLLLSFQQARVKYLSGAVVWQVEDDRSVHFLLNGQAHQVEAKRLLIATGAQERPVPIPGWTLPGVMGAAAADVLLKSSGTVPSGRVVLAGNGPLLWLSASRLAEADVEILAVLETINFSNYLLALPYLPQALRAREYLIKGLKKKMQVRRAGIPVLSSVHDLRVEGVDRLENLCFTHRGKSKSLEVDTLLLHEGVVSNTQLTRQLGCDHDWYELQSYWHPLLDEWGNTSVEGVAVAGDGGIVAGALIAEASGHLAALEATYQLDKISRRRRDEDARIFRKEINYHQAIRPFLEHLFRPNPEILVPRDDSTLVCRCEEVTAGQVRQAVEWGALDLNRVKAYTRCGMGQCQGRMCGLTAAGIVSEAQGKSPREVGYYRCRPPLKPITLGQLVGTEKEIKPS</sequence>
<name>A0A381VKB6_9ZZZZ</name>
<dbReference type="PANTHER" id="PTHR42949:SF3">
    <property type="entry name" value="ANAEROBIC GLYCEROL-3-PHOSPHATE DEHYDROGENASE SUBUNIT B"/>
    <property type="match status" value="1"/>
</dbReference>
<evidence type="ECO:0000256" key="1">
    <source>
        <dbReference type="ARBA" id="ARBA00023002"/>
    </source>
</evidence>
<feature type="domain" description="SoxA A3" evidence="3">
    <location>
        <begin position="380"/>
        <end position="459"/>
    </location>
</feature>
<dbReference type="Gene3D" id="1.10.10.1100">
    <property type="entry name" value="BFD-like [2Fe-2S]-binding domain"/>
    <property type="match status" value="1"/>
</dbReference>
<dbReference type="InterPro" id="IPR051691">
    <property type="entry name" value="Metab_Enz_Cyan_OpOx_G3PDH"/>
</dbReference>
<evidence type="ECO:0000259" key="3">
    <source>
        <dbReference type="Pfam" id="PF17806"/>
    </source>
</evidence>
<protein>
    <recommendedName>
        <fullName evidence="5">BFD-like [2Fe-2S]-binding domain-containing protein</fullName>
    </recommendedName>
</protein>
<dbReference type="AlphaFoldDB" id="A0A381VKB6"/>
<evidence type="ECO:0000259" key="2">
    <source>
        <dbReference type="Pfam" id="PF07992"/>
    </source>
</evidence>
<proteinExistence type="predicted"/>